<proteinExistence type="predicted"/>
<evidence type="ECO:0000313" key="1">
    <source>
        <dbReference type="EMBL" id="GFC70030.1"/>
    </source>
</evidence>
<comment type="caution">
    <text evidence="1">The sequence shown here is derived from an EMBL/GenBank/DDBJ whole genome shotgun (WGS) entry which is preliminary data.</text>
</comment>
<feature type="non-terminal residue" evidence="1">
    <location>
        <position position="76"/>
    </location>
</feature>
<accession>A0A699QHE1</accession>
<dbReference type="AlphaFoldDB" id="A0A699QHE1"/>
<name>A0A699QHE1_TANCI</name>
<organism evidence="1">
    <name type="scientific">Tanacetum cinerariifolium</name>
    <name type="common">Dalmatian daisy</name>
    <name type="synonym">Chrysanthemum cinerariifolium</name>
    <dbReference type="NCBI Taxonomy" id="118510"/>
    <lineage>
        <taxon>Eukaryota</taxon>
        <taxon>Viridiplantae</taxon>
        <taxon>Streptophyta</taxon>
        <taxon>Embryophyta</taxon>
        <taxon>Tracheophyta</taxon>
        <taxon>Spermatophyta</taxon>
        <taxon>Magnoliopsida</taxon>
        <taxon>eudicotyledons</taxon>
        <taxon>Gunneridae</taxon>
        <taxon>Pentapetalae</taxon>
        <taxon>asterids</taxon>
        <taxon>campanulids</taxon>
        <taxon>Asterales</taxon>
        <taxon>Asteraceae</taxon>
        <taxon>Asteroideae</taxon>
        <taxon>Anthemideae</taxon>
        <taxon>Anthemidinae</taxon>
        <taxon>Tanacetum</taxon>
    </lineage>
</organism>
<sequence>MNHLSAMNHTTSKWINDADSCNKSTSEARCAVNAPDSFGDQKRLSLVSLISFCDANNLVAQQVSSLMNHYGYNACY</sequence>
<dbReference type="EMBL" id="BKCJ011027082">
    <property type="protein sequence ID" value="GFC70030.1"/>
    <property type="molecule type" value="Genomic_DNA"/>
</dbReference>
<protein>
    <submittedName>
        <fullName evidence="1">Uncharacterized protein</fullName>
    </submittedName>
</protein>
<gene>
    <name evidence="1" type="ORF">Tci_842000</name>
</gene>
<reference evidence="1" key="1">
    <citation type="journal article" date="2019" name="Sci. Rep.">
        <title>Draft genome of Tanacetum cinerariifolium, the natural source of mosquito coil.</title>
        <authorList>
            <person name="Yamashiro T."/>
            <person name="Shiraishi A."/>
            <person name="Satake H."/>
            <person name="Nakayama K."/>
        </authorList>
    </citation>
    <scope>NUCLEOTIDE SEQUENCE</scope>
</reference>